<dbReference type="Proteomes" id="UP001442494">
    <property type="component" value="Unassembled WGS sequence"/>
</dbReference>
<comment type="caution">
    <text evidence="2">The sequence shown here is derived from an EMBL/GenBank/DDBJ whole genome shotgun (WGS) entry which is preliminary data.</text>
</comment>
<evidence type="ECO:0000256" key="1">
    <source>
        <dbReference type="SAM" id="MobiDB-lite"/>
    </source>
</evidence>
<evidence type="ECO:0000313" key="2">
    <source>
        <dbReference type="EMBL" id="MEP0865752.1"/>
    </source>
</evidence>
<feature type="compositionally biased region" description="Pro residues" evidence="1">
    <location>
        <begin position="132"/>
        <end position="143"/>
    </location>
</feature>
<protein>
    <submittedName>
        <fullName evidence="2">Uncharacterized protein</fullName>
    </submittedName>
</protein>
<organism evidence="2 3">
    <name type="scientific">Funiculus sociatus GB2-A5</name>
    <dbReference type="NCBI Taxonomy" id="2933946"/>
    <lineage>
        <taxon>Bacteria</taxon>
        <taxon>Bacillati</taxon>
        <taxon>Cyanobacteriota</taxon>
        <taxon>Cyanophyceae</taxon>
        <taxon>Coleofasciculales</taxon>
        <taxon>Coleofasciculaceae</taxon>
        <taxon>Funiculus</taxon>
    </lineage>
</organism>
<dbReference type="EMBL" id="JAMPKK010000031">
    <property type="protein sequence ID" value="MEP0865752.1"/>
    <property type="molecule type" value="Genomic_DNA"/>
</dbReference>
<name>A0ABV0JQN9_9CYAN</name>
<evidence type="ECO:0000313" key="3">
    <source>
        <dbReference type="Proteomes" id="UP001442494"/>
    </source>
</evidence>
<feature type="region of interest" description="Disordered" evidence="1">
    <location>
        <begin position="121"/>
        <end position="143"/>
    </location>
</feature>
<dbReference type="RefSeq" id="WP_190421816.1">
    <property type="nucleotide sequence ID" value="NZ_JAMPKK010000031.1"/>
</dbReference>
<accession>A0ABV0JQN9</accession>
<proteinExistence type="predicted"/>
<keyword evidence="3" id="KW-1185">Reference proteome</keyword>
<sequence length="143" mass="15658">MGVSKEFKEQLKAGKVVEALTLALSEAIELEITTWVSSANSDTPAGGDQPLPGHSMRTRINIVDGDIENEVGSEFLGNGSYTELREFHLEQVQEGREIIQENLANLQQLFTVLSNTLSQMQTSRLSSNSQPLFPPSTPNNPSE</sequence>
<reference evidence="2 3" key="1">
    <citation type="submission" date="2022-04" db="EMBL/GenBank/DDBJ databases">
        <title>Positive selection, recombination, and allopatry shape intraspecific diversity of widespread and dominant cyanobacteria.</title>
        <authorList>
            <person name="Wei J."/>
            <person name="Shu W."/>
            <person name="Hu C."/>
        </authorList>
    </citation>
    <scope>NUCLEOTIDE SEQUENCE [LARGE SCALE GENOMIC DNA]</scope>
    <source>
        <strain evidence="2 3">GB2-A5</strain>
    </source>
</reference>
<gene>
    <name evidence="2" type="ORF">NDI37_14875</name>
</gene>
<feature type="compositionally biased region" description="Polar residues" evidence="1">
    <location>
        <begin position="121"/>
        <end position="131"/>
    </location>
</feature>